<organism evidence="1 2">
    <name type="scientific">Gallibacterium salpingitidis</name>
    <dbReference type="NCBI Taxonomy" id="505341"/>
    <lineage>
        <taxon>Bacteria</taxon>
        <taxon>Pseudomonadati</taxon>
        <taxon>Pseudomonadota</taxon>
        <taxon>Gammaproteobacteria</taxon>
        <taxon>Pasteurellales</taxon>
        <taxon>Pasteurellaceae</taxon>
        <taxon>Gallibacterium</taxon>
    </lineage>
</organism>
<name>A0A1A7P171_9PAST</name>
<dbReference type="Proteomes" id="UP000092649">
    <property type="component" value="Unassembled WGS sequence"/>
</dbReference>
<dbReference type="Pfam" id="PF06097">
    <property type="entry name" value="DUF945"/>
    <property type="match status" value="1"/>
</dbReference>
<keyword evidence="2" id="KW-1185">Reference proteome</keyword>
<comment type="caution">
    <text evidence="1">The sequence shown here is derived from an EMBL/GenBank/DDBJ whole genome shotgun (WGS) entry which is preliminary data.</text>
</comment>
<accession>A0A1A7P171</accession>
<evidence type="ECO:0000313" key="1">
    <source>
        <dbReference type="EMBL" id="OBW96192.1"/>
    </source>
</evidence>
<evidence type="ECO:0008006" key="3">
    <source>
        <dbReference type="Google" id="ProtNLM"/>
    </source>
</evidence>
<reference evidence="1 2" key="1">
    <citation type="submission" date="2014-11" db="EMBL/GenBank/DDBJ databases">
        <title>Pan-genome of Gallibacterium spp.</title>
        <authorList>
            <person name="Kudirkiene E."/>
            <person name="Bojesen A.M."/>
        </authorList>
    </citation>
    <scope>NUCLEOTIDE SEQUENCE [LARGE SCALE GENOMIC DNA]</scope>
    <source>
        <strain evidence="1 2">F150</strain>
    </source>
</reference>
<dbReference type="InterPro" id="IPR010352">
    <property type="entry name" value="DUF945"/>
</dbReference>
<gene>
    <name evidence="1" type="ORF">QS62_00940</name>
</gene>
<protein>
    <recommendedName>
        <fullName evidence="3">GTP-binding protein</fullName>
    </recommendedName>
</protein>
<dbReference type="EMBL" id="JTJL01000003">
    <property type="protein sequence ID" value="OBW96192.1"/>
    <property type="molecule type" value="Genomic_DNA"/>
</dbReference>
<sequence>MQKKRFILPALIIVLGGIWAGSAWYTGTEIEKNYASTIEKINQNSVAKIENVQLDRHIFSTDMQYQLTIGKASFPMHTVIYHGPFPLNLVSHFNFVPQASSSQTTLQKTAETEPLFAAFAEKTPFLLDLNLGYQQQIQADLLINSGKVQNEETTANWQESRYTLDMDGKKAIKATFNIPHIDLNVVTKHNLPVKLLIEQFDLNADLQSTDWKYLPTGKITSSLKLLQTTEANGDKGLTIAYKDQVGETNLIKQDDFYSIQSTNKVGDFSLNGQSLLSQQDSKSEFNHLQGEAIIQWIEALLNDDKAAASQAATTLFDNQPQFVLNPLHLANSEGRVDLVTIITPEKNAVTNLNKGDVDNFFSQFIIKLTFDKAFQRTFTETLIKQLNESANPQQRINSYETQQMIERELQSQVKQGVLVETDKSYLLYFEQKDGEFYLNQQKVPKEALFFSLLQFLSAF</sequence>
<proteinExistence type="predicted"/>
<evidence type="ECO:0000313" key="2">
    <source>
        <dbReference type="Proteomes" id="UP000092649"/>
    </source>
</evidence>
<dbReference type="RefSeq" id="WP_066104518.1">
    <property type="nucleotide sequence ID" value="NZ_JTJL01000003.1"/>
</dbReference>
<dbReference type="OrthoDB" id="5444681at2"/>
<dbReference type="AlphaFoldDB" id="A0A1A7P171"/>